<evidence type="ECO:0000256" key="1">
    <source>
        <dbReference type="ARBA" id="ARBA00022723"/>
    </source>
</evidence>
<dbReference type="InterPro" id="IPR033756">
    <property type="entry name" value="YlxH/NBP35"/>
</dbReference>
<dbReference type="GO" id="GO:0046872">
    <property type="term" value="F:metal ion binding"/>
    <property type="evidence" value="ECO:0007669"/>
    <property type="project" value="UniProtKB-KW"/>
</dbReference>
<keyword evidence="2" id="KW-0547">Nucleotide-binding</keyword>
<sequence length="298" mass="32650">MLLDSRRGFQVARRFYSHENPLGLPKKNSNTSGMSKGLPIRQNIPGVKKVLLVASGKGGVGKSTVAVNLALSLQKLNLKTGLLDADIFGPSIPKLMNLRGEPRLSNNDGKLLPLVNYGIETMSMGYLISQESSAIVWRGLMVMKALQQLLFDVKWNDLDVLVIDMPPGTGDTQLTISQQVKVNGAIIVSTPQDIALIDAIKGITMFKKVNIPIMGMVENMSYFKCPNCNHESHIFGGSGIKKNEATKEKIELLGEIPLDEEICLNSDSGKPIVLINPNNEISKKYLDIADQVKRKLLL</sequence>
<dbReference type="PANTHER" id="PTHR42961:SF2">
    <property type="entry name" value="IRON-SULFUR PROTEIN NUBPL"/>
    <property type="match status" value="1"/>
</dbReference>
<dbReference type="PANTHER" id="PTHR42961">
    <property type="entry name" value="IRON-SULFUR PROTEIN NUBPL"/>
    <property type="match status" value="1"/>
</dbReference>
<dbReference type="GO" id="GO:0140663">
    <property type="term" value="F:ATP-dependent FeS chaperone activity"/>
    <property type="evidence" value="ECO:0007669"/>
    <property type="project" value="InterPro"/>
</dbReference>
<dbReference type="InterPro" id="IPR019591">
    <property type="entry name" value="Mrp/NBP35_ATP-bd"/>
</dbReference>
<name>A0A1E4TNW9_PACTA</name>
<evidence type="ECO:0000256" key="5">
    <source>
        <dbReference type="ARBA" id="ARBA00023014"/>
    </source>
</evidence>
<evidence type="ECO:0000256" key="6">
    <source>
        <dbReference type="ARBA" id="ARBA00024036"/>
    </source>
</evidence>
<dbReference type="GO" id="GO:0005524">
    <property type="term" value="F:ATP binding"/>
    <property type="evidence" value="ECO:0007669"/>
    <property type="project" value="UniProtKB-KW"/>
</dbReference>
<keyword evidence="1" id="KW-0479">Metal-binding</keyword>
<gene>
    <name evidence="7" type="ORF">PACTADRAFT_46429</name>
</gene>
<dbReference type="GO" id="GO:0005739">
    <property type="term" value="C:mitochondrion"/>
    <property type="evidence" value="ECO:0007669"/>
    <property type="project" value="TreeGrafter"/>
</dbReference>
<dbReference type="CDD" id="cd02037">
    <property type="entry name" value="Mrp_NBP35"/>
    <property type="match status" value="1"/>
</dbReference>
<dbReference type="GO" id="GO:0032981">
    <property type="term" value="P:mitochondrial respiratory chain complex I assembly"/>
    <property type="evidence" value="ECO:0007669"/>
    <property type="project" value="TreeGrafter"/>
</dbReference>
<dbReference type="OrthoDB" id="1741334at2759"/>
<keyword evidence="4" id="KW-0408">Iron</keyword>
<evidence type="ECO:0000313" key="7">
    <source>
        <dbReference type="EMBL" id="ODV93455.1"/>
    </source>
</evidence>
<evidence type="ECO:0000256" key="3">
    <source>
        <dbReference type="ARBA" id="ARBA00022840"/>
    </source>
</evidence>
<comment type="similarity">
    <text evidence="6">Belongs to the Mrp/NBP35 ATP-binding proteins family.</text>
</comment>
<keyword evidence="3" id="KW-0067">ATP-binding</keyword>
<dbReference type="Gene3D" id="3.40.50.300">
    <property type="entry name" value="P-loop containing nucleotide triphosphate hydrolases"/>
    <property type="match status" value="1"/>
</dbReference>
<reference evidence="8" key="1">
    <citation type="submission" date="2016-05" db="EMBL/GenBank/DDBJ databases">
        <title>Comparative genomics of biotechnologically important yeasts.</title>
        <authorList>
            <consortium name="DOE Joint Genome Institute"/>
            <person name="Riley R."/>
            <person name="Haridas S."/>
            <person name="Wolfe K.H."/>
            <person name="Lopes M.R."/>
            <person name="Hittinger C.T."/>
            <person name="Goker M."/>
            <person name="Salamov A."/>
            <person name="Wisecaver J."/>
            <person name="Long T.M."/>
            <person name="Aerts A.L."/>
            <person name="Barry K."/>
            <person name="Choi C."/>
            <person name="Clum A."/>
            <person name="Coughlan A.Y."/>
            <person name="Deshpande S."/>
            <person name="Douglass A.P."/>
            <person name="Hanson S.J."/>
            <person name="Klenk H.-P."/>
            <person name="Labutti K."/>
            <person name="Lapidus A."/>
            <person name="Lindquist E."/>
            <person name="Lipzen A."/>
            <person name="Meier-Kolthoff J.P."/>
            <person name="Ohm R.A."/>
            <person name="Otillar R.P."/>
            <person name="Pangilinan J."/>
            <person name="Peng Y."/>
            <person name="Rokas A."/>
            <person name="Rosa C.A."/>
            <person name="Scheuner C."/>
            <person name="Sibirny A.A."/>
            <person name="Slot J.C."/>
            <person name="Stielow J.B."/>
            <person name="Sun H."/>
            <person name="Kurtzman C.P."/>
            <person name="Blackwell M."/>
            <person name="Grigoriev I.V."/>
            <person name="Jeffries T.W."/>
        </authorList>
    </citation>
    <scope>NUCLEOTIDE SEQUENCE [LARGE SCALE GENOMIC DNA]</scope>
    <source>
        <strain evidence="8">NRRL Y-2460</strain>
    </source>
</reference>
<keyword evidence="8" id="KW-1185">Reference proteome</keyword>
<evidence type="ECO:0000313" key="8">
    <source>
        <dbReference type="Proteomes" id="UP000094236"/>
    </source>
</evidence>
<keyword evidence="5" id="KW-0411">Iron-sulfur</keyword>
<dbReference type="GO" id="GO:0051539">
    <property type="term" value="F:4 iron, 4 sulfur cluster binding"/>
    <property type="evidence" value="ECO:0007669"/>
    <property type="project" value="TreeGrafter"/>
</dbReference>
<evidence type="ECO:0000256" key="2">
    <source>
        <dbReference type="ARBA" id="ARBA00022741"/>
    </source>
</evidence>
<dbReference type="InterPro" id="IPR000808">
    <property type="entry name" value="Mrp-like_CS"/>
</dbReference>
<dbReference type="SUPFAM" id="SSF52540">
    <property type="entry name" value="P-loop containing nucleoside triphosphate hydrolases"/>
    <property type="match status" value="1"/>
</dbReference>
<dbReference type="EMBL" id="KV454018">
    <property type="protein sequence ID" value="ODV93455.1"/>
    <property type="molecule type" value="Genomic_DNA"/>
</dbReference>
<dbReference type="FunFam" id="3.40.50.300:FF:001278">
    <property type="entry name" value="Iron-sulfur cluster carrier protein"/>
    <property type="match status" value="1"/>
</dbReference>
<evidence type="ECO:0000256" key="4">
    <source>
        <dbReference type="ARBA" id="ARBA00023004"/>
    </source>
</evidence>
<protein>
    <submittedName>
        <fullName evidence="7">Uncharacterized protein</fullName>
    </submittedName>
</protein>
<dbReference type="Pfam" id="PF10609">
    <property type="entry name" value="ParA"/>
    <property type="match status" value="1"/>
</dbReference>
<dbReference type="Proteomes" id="UP000094236">
    <property type="component" value="Unassembled WGS sequence"/>
</dbReference>
<dbReference type="InterPro" id="IPR044304">
    <property type="entry name" value="NUBPL-like"/>
</dbReference>
<organism evidence="7 8">
    <name type="scientific">Pachysolen tannophilus NRRL Y-2460</name>
    <dbReference type="NCBI Taxonomy" id="669874"/>
    <lineage>
        <taxon>Eukaryota</taxon>
        <taxon>Fungi</taxon>
        <taxon>Dikarya</taxon>
        <taxon>Ascomycota</taxon>
        <taxon>Saccharomycotina</taxon>
        <taxon>Pichiomycetes</taxon>
        <taxon>Pachysolenaceae</taxon>
        <taxon>Pachysolen</taxon>
    </lineage>
</organism>
<proteinExistence type="inferred from homology"/>
<dbReference type="STRING" id="669874.A0A1E4TNW9"/>
<dbReference type="InterPro" id="IPR027417">
    <property type="entry name" value="P-loop_NTPase"/>
</dbReference>
<dbReference type="AlphaFoldDB" id="A0A1E4TNW9"/>
<dbReference type="PROSITE" id="PS01215">
    <property type="entry name" value="MRP"/>
    <property type="match status" value="1"/>
</dbReference>
<dbReference type="GO" id="GO:0016226">
    <property type="term" value="P:iron-sulfur cluster assembly"/>
    <property type="evidence" value="ECO:0007669"/>
    <property type="project" value="InterPro"/>
</dbReference>
<accession>A0A1E4TNW9</accession>
<dbReference type="HAMAP" id="MF_02040">
    <property type="entry name" value="Mrp_NBP35"/>
    <property type="match status" value="1"/>
</dbReference>